<dbReference type="SUPFAM" id="SSF51735">
    <property type="entry name" value="NAD(P)-binding Rossmann-fold domains"/>
    <property type="match status" value="1"/>
</dbReference>
<dbReference type="Proteomes" id="UP000789508">
    <property type="component" value="Unassembled WGS sequence"/>
</dbReference>
<gene>
    <name evidence="2" type="ORF">ALEPTO_LOCUS2116</name>
</gene>
<dbReference type="OrthoDB" id="542013at2759"/>
<dbReference type="AlphaFoldDB" id="A0A9N8W782"/>
<dbReference type="PRINTS" id="PR00081">
    <property type="entry name" value="GDHRDH"/>
</dbReference>
<comment type="caution">
    <text evidence="2">The sequence shown here is derived from an EMBL/GenBank/DDBJ whole genome shotgun (WGS) entry which is preliminary data.</text>
</comment>
<dbReference type="PANTHER" id="PTHR43157">
    <property type="entry name" value="PHOSPHATIDYLINOSITOL-GLYCAN BIOSYNTHESIS CLASS F PROTEIN-RELATED"/>
    <property type="match status" value="1"/>
</dbReference>
<dbReference type="Gene3D" id="3.40.50.720">
    <property type="entry name" value="NAD(P)-binding Rossmann-like Domain"/>
    <property type="match status" value="1"/>
</dbReference>
<sequence length="308" mass="34990">MDSLNYSLKDTNLSGKVVIMTGVNDGIGKNLACYISSFKPKRLILPACDRSSSGRVLDYIRAKTGEENAEIWDMDLENFDSVRKFGRRIVDEIGETHVLINNAEFWSKELIKTKDGLEKQFQINYLGHFLLTNILIETLKKSGTPEFPARIIHISPSLNRRAVIDRDNFDGSKSNKMFELYNNSKFMNIVFSNELNRRLALTKVVSVVICPGIIKSHLSQLNGIHQFWKTITIKLNGQKASRKSSFNVLYPIFSPDIQKNRGIYFENGRVTKVNPKADDVALGKELWKVSDEIVQSVLRKYGIPDGEI</sequence>
<keyword evidence="3" id="KW-1185">Reference proteome</keyword>
<proteinExistence type="predicted"/>
<organism evidence="2 3">
    <name type="scientific">Ambispora leptoticha</name>
    <dbReference type="NCBI Taxonomy" id="144679"/>
    <lineage>
        <taxon>Eukaryota</taxon>
        <taxon>Fungi</taxon>
        <taxon>Fungi incertae sedis</taxon>
        <taxon>Mucoromycota</taxon>
        <taxon>Glomeromycotina</taxon>
        <taxon>Glomeromycetes</taxon>
        <taxon>Archaeosporales</taxon>
        <taxon>Ambisporaceae</taxon>
        <taxon>Ambispora</taxon>
    </lineage>
</organism>
<dbReference type="InterPro" id="IPR002347">
    <property type="entry name" value="SDR_fam"/>
</dbReference>
<accession>A0A9N8W782</accession>
<keyword evidence="1" id="KW-0560">Oxidoreductase</keyword>
<reference evidence="2" key="1">
    <citation type="submission" date="2021-06" db="EMBL/GenBank/DDBJ databases">
        <authorList>
            <person name="Kallberg Y."/>
            <person name="Tangrot J."/>
            <person name="Rosling A."/>
        </authorList>
    </citation>
    <scope>NUCLEOTIDE SEQUENCE</scope>
    <source>
        <strain evidence="2">FL130A</strain>
    </source>
</reference>
<protein>
    <submittedName>
        <fullName evidence="2">12884_t:CDS:1</fullName>
    </submittedName>
</protein>
<dbReference type="Pfam" id="PF00106">
    <property type="entry name" value="adh_short"/>
    <property type="match status" value="1"/>
</dbReference>
<dbReference type="GO" id="GO:0016491">
    <property type="term" value="F:oxidoreductase activity"/>
    <property type="evidence" value="ECO:0007669"/>
    <property type="project" value="UniProtKB-KW"/>
</dbReference>
<name>A0A9N8W782_9GLOM</name>
<dbReference type="EMBL" id="CAJVPS010000282">
    <property type="protein sequence ID" value="CAG8473288.1"/>
    <property type="molecule type" value="Genomic_DNA"/>
</dbReference>
<dbReference type="InterPro" id="IPR036291">
    <property type="entry name" value="NAD(P)-bd_dom_sf"/>
</dbReference>
<evidence type="ECO:0000256" key="1">
    <source>
        <dbReference type="ARBA" id="ARBA00023002"/>
    </source>
</evidence>
<dbReference type="PANTHER" id="PTHR43157:SF31">
    <property type="entry name" value="PHOSPHATIDYLINOSITOL-GLYCAN BIOSYNTHESIS CLASS F PROTEIN"/>
    <property type="match status" value="1"/>
</dbReference>
<evidence type="ECO:0000313" key="2">
    <source>
        <dbReference type="EMBL" id="CAG8473288.1"/>
    </source>
</evidence>
<evidence type="ECO:0000313" key="3">
    <source>
        <dbReference type="Proteomes" id="UP000789508"/>
    </source>
</evidence>